<evidence type="ECO:0000313" key="3">
    <source>
        <dbReference type="Proteomes" id="UP000681290"/>
    </source>
</evidence>
<organism evidence="2 3">
    <name type="scientific">Paenibacillus woosongensis</name>
    <dbReference type="NCBI Taxonomy" id="307580"/>
    <lineage>
        <taxon>Bacteria</taxon>
        <taxon>Bacillati</taxon>
        <taxon>Bacillota</taxon>
        <taxon>Bacilli</taxon>
        <taxon>Bacillales</taxon>
        <taxon>Paenibacillaceae</taxon>
        <taxon>Paenibacillus</taxon>
    </lineage>
</organism>
<dbReference type="EMBL" id="BOSM01000006">
    <property type="protein sequence ID" value="GIP59884.1"/>
    <property type="molecule type" value="Genomic_DNA"/>
</dbReference>
<accession>A0ABQ4MVD8</accession>
<dbReference type="Proteomes" id="UP000681290">
    <property type="component" value="Unassembled WGS sequence"/>
</dbReference>
<feature type="region of interest" description="Disordered" evidence="1">
    <location>
        <begin position="1"/>
        <end position="25"/>
    </location>
</feature>
<sequence>MRGIMILPSSHSSALGRSRNGGGLQRSWERYSDYTYEAVNHRPLELDLCDITKTRKNRDAYKVIVLCRISVLDVMNQTGGAYDESKINQI</sequence>
<reference evidence="2 3" key="1">
    <citation type="submission" date="2021-03" db="EMBL/GenBank/DDBJ databases">
        <title>Antimicrobial resistance genes in bacteria isolated from Japanese honey, and their potential for conferring macrolide and lincosamide resistance in the American foulbrood pathogen Paenibacillus larvae.</title>
        <authorList>
            <person name="Okamoto M."/>
            <person name="Kumagai M."/>
            <person name="Kanamori H."/>
            <person name="Takamatsu D."/>
        </authorList>
    </citation>
    <scope>NUCLEOTIDE SEQUENCE [LARGE SCALE GENOMIC DNA]</scope>
    <source>
        <strain evidence="2 3">J15TS10</strain>
    </source>
</reference>
<evidence type="ECO:0000313" key="2">
    <source>
        <dbReference type="EMBL" id="GIP59884.1"/>
    </source>
</evidence>
<proteinExistence type="predicted"/>
<evidence type="ECO:0000256" key="1">
    <source>
        <dbReference type="SAM" id="MobiDB-lite"/>
    </source>
</evidence>
<comment type="caution">
    <text evidence="2">The sequence shown here is derived from an EMBL/GenBank/DDBJ whole genome shotgun (WGS) entry which is preliminary data.</text>
</comment>
<gene>
    <name evidence="2" type="ORF">J15TS10_36980</name>
</gene>
<protein>
    <submittedName>
        <fullName evidence="2">Uncharacterized protein</fullName>
    </submittedName>
</protein>
<name>A0ABQ4MVD8_9BACL</name>
<keyword evidence="3" id="KW-1185">Reference proteome</keyword>